<evidence type="ECO:0000256" key="2">
    <source>
        <dbReference type="ARBA" id="ARBA00023295"/>
    </source>
</evidence>
<sequence>MTDVRRKIILDCDPGHDDAVAILLAAGHPSLEMLGITTVAGNADADKTARNALQVCEVAGLPETLPVCAGASGPLVRPRLPASKVHGSSGMDGPVLAQPRRALAPEHAVDFIIRMLRESAGDVTLVPVGPLTNIALALRKAPDIAARIEEIVVMGGAYFGNKTPAAEFNLYNDPEAARIVFESGAKLTMVGLELTHQAVATPAFLAEVAALEGAVPRFVSELYAFVTQTYKAVYGMDGAPVHDACCVAYCIDPELFTTRHLNVVIETRGEYTAGMTVIDRGGVTGRPPNVDVAERLRQERFWPLLLETFARYGQDGTA</sequence>
<dbReference type="InterPro" id="IPR036452">
    <property type="entry name" value="Ribo_hydro-like"/>
</dbReference>
<dbReference type="GO" id="GO:0008477">
    <property type="term" value="F:purine nucleosidase activity"/>
    <property type="evidence" value="ECO:0007669"/>
    <property type="project" value="TreeGrafter"/>
</dbReference>
<dbReference type="GO" id="GO:0045437">
    <property type="term" value="F:uridine nucleosidase activity"/>
    <property type="evidence" value="ECO:0007669"/>
    <property type="project" value="UniProtKB-ARBA"/>
</dbReference>
<dbReference type="InterPro" id="IPR023186">
    <property type="entry name" value="IUNH"/>
</dbReference>
<dbReference type="InterPro" id="IPR001910">
    <property type="entry name" value="Inosine/uridine_hydrolase_dom"/>
</dbReference>
<keyword evidence="1 4" id="KW-0378">Hydrolase</keyword>
<accession>A0A927BU43</accession>
<reference evidence="4" key="1">
    <citation type="submission" date="2020-09" db="EMBL/GenBank/DDBJ databases">
        <title>A novel bacterium of genus Paenibacillus, isolated from South China Sea.</title>
        <authorList>
            <person name="Huang H."/>
            <person name="Mo K."/>
            <person name="Hu Y."/>
        </authorList>
    </citation>
    <scope>NUCLEOTIDE SEQUENCE</scope>
    <source>
        <strain evidence="4">IB182496</strain>
    </source>
</reference>
<keyword evidence="5" id="KW-1185">Reference proteome</keyword>
<evidence type="ECO:0000313" key="5">
    <source>
        <dbReference type="Proteomes" id="UP000621560"/>
    </source>
</evidence>
<dbReference type="PANTHER" id="PTHR12304:SF4">
    <property type="entry name" value="URIDINE NUCLEOSIDASE"/>
    <property type="match status" value="1"/>
</dbReference>
<dbReference type="RefSeq" id="WP_190919616.1">
    <property type="nucleotide sequence ID" value="NZ_JACXIZ010000028.1"/>
</dbReference>
<evidence type="ECO:0000256" key="1">
    <source>
        <dbReference type="ARBA" id="ARBA00022801"/>
    </source>
</evidence>
<dbReference type="CDD" id="cd02651">
    <property type="entry name" value="nuc_hydro_IU_UC_XIUA"/>
    <property type="match status" value="1"/>
</dbReference>
<dbReference type="GO" id="GO:0006152">
    <property type="term" value="P:purine nucleoside catabolic process"/>
    <property type="evidence" value="ECO:0007669"/>
    <property type="project" value="TreeGrafter"/>
</dbReference>
<dbReference type="Proteomes" id="UP000621560">
    <property type="component" value="Unassembled WGS sequence"/>
</dbReference>
<dbReference type="PANTHER" id="PTHR12304">
    <property type="entry name" value="INOSINE-URIDINE PREFERRING NUCLEOSIDE HYDROLASE"/>
    <property type="match status" value="1"/>
</dbReference>
<proteinExistence type="predicted"/>
<dbReference type="AlphaFoldDB" id="A0A927BU43"/>
<dbReference type="Gene3D" id="3.90.245.10">
    <property type="entry name" value="Ribonucleoside hydrolase-like"/>
    <property type="match status" value="1"/>
</dbReference>
<dbReference type="SUPFAM" id="SSF53590">
    <property type="entry name" value="Nucleoside hydrolase"/>
    <property type="match status" value="1"/>
</dbReference>
<dbReference type="InterPro" id="IPR015910">
    <property type="entry name" value="I/U_nuclsd_hydro_CS"/>
</dbReference>
<name>A0A927BU43_9BACL</name>
<comment type="caution">
    <text evidence="4">The sequence shown here is derived from an EMBL/GenBank/DDBJ whole genome shotgun (WGS) entry which is preliminary data.</text>
</comment>
<dbReference type="GO" id="GO:0005829">
    <property type="term" value="C:cytosol"/>
    <property type="evidence" value="ECO:0007669"/>
    <property type="project" value="TreeGrafter"/>
</dbReference>
<feature type="domain" description="Inosine/uridine-preferring nucleoside hydrolase" evidence="3">
    <location>
        <begin position="8"/>
        <end position="302"/>
    </location>
</feature>
<evidence type="ECO:0000259" key="3">
    <source>
        <dbReference type="Pfam" id="PF01156"/>
    </source>
</evidence>
<organism evidence="4 5">
    <name type="scientific">Paenibacillus sabuli</name>
    <dbReference type="NCBI Taxonomy" id="2772509"/>
    <lineage>
        <taxon>Bacteria</taxon>
        <taxon>Bacillati</taxon>
        <taxon>Bacillota</taxon>
        <taxon>Bacilli</taxon>
        <taxon>Bacillales</taxon>
        <taxon>Paenibacillaceae</taxon>
        <taxon>Paenibacillus</taxon>
    </lineage>
</organism>
<dbReference type="PROSITE" id="PS01247">
    <property type="entry name" value="IUNH"/>
    <property type="match status" value="1"/>
</dbReference>
<dbReference type="Pfam" id="PF01156">
    <property type="entry name" value="IU_nuc_hydro"/>
    <property type="match status" value="1"/>
</dbReference>
<gene>
    <name evidence="4" type="ORF">IDH44_16765</name>
</gene>
<evidence type="ECO:0000313" key="4">
    <source>
        <dbReference type="EMBL" id="MBD2846851.1"/>
    </source>
</evidence>
<protein>
    <submittedName>
        <fullName evidence="4">Nucleoside hydrolase</fullName>
    </submittedName>
</protein>
<dbReference type="EMBL" id="JACXIZ010000028">
    <property type="protein sequence ID" value="MBD2846851.1"/>
    <property type="molecule type" value="Genomic_DNA"/>
</dbReference>
<keyword evidence="2" id="KW-0326">Glycosidase</keyword>